<keyword evidence="1" id="KW-0732">Signal</keyword>
<accession>A0A8D9E0E3</accession>
<proteinExistence type="predicted"/>
<name>A0A8D9E0E3_9HEMI</name>
<feature type="chain" id="PRO_5036262941" description="Secreted protein" evidence="1">
    <location>
        <begin position="31"/>
        <end position="101"/>
    </location>
</feature>
<protein>
    <recommendedName>
        <fullName evidence="3">Secreted protein</fullName>
    </recommendedName>
</protein>
<feature type="signal peptide" evidence="1">
    <location>
        <begin position="1"/>
        <end position="30"/>
    </location>
</feature>
<dbReference type="AlphaFoldDB" id="A0A8D9E0E3"/>
<evidence type="ECO:0000256" key="1">
    <source>
        <dbReference type="SAM" id="SignalP"/>
    </source>
</evidence>
<evidence type="ECO:0000313" key="2">
    <source>
        <dbReference type="EMBL" id="CAG6734684.1"/>
    </source>
</evidence>
<organism evidence="2">
    <name type="scientific">Cacopsylla melanoneura</name>
    <dbReference type="NCBI Taxonomy" id="428564"/>
    <lineage>
        <taxon>Eukaryota</taxon>
        <taxon>Metazoa</taxon>
        <taxon>Ecdysozoa</taxon>
        <taxon>Arthropoda</taxon>
        <taxon>Hexapoda</taxon>
        <taxon>Insecta</taxon>
        <taxon>Pterygota</taxon>
        <taxon>Neoptera</taxon>
        <taxon>Paraneoptera</taxon>
        <taxon>Hemiptera</taxon>
        <taxon>Sternorrhyncha</taxon>
        <taxon>Psylloidea</taxon>
        <taxon>Psyllidae</taxon>
        <taxon>Psyllinae</taxon>
        <taxon>Cacopsylla</taxon>
    </lineage>
</organism>
<evidence type="ECO:0008006" key="3">
    <source>
        <dbReference type="Google" id="ProtNLM"/>
    </source>
</evidence>
<dbReference type="EMBL" id="HBUF01393406">
    <property type="protein sequence ID" value="CAG6734684.1"/>
    <property type="molecule type" value="Transcribed_RNA"/>
</dbReference>
<dbReference type="EMBL" id="HBUF01393407">
    <property type="protein sequence ID" value="CAG6734686.1"/>
    <property type="molecule type" value="Transcribed_RNA"/>
</dbReference>
<reference evidence="2" key="1">
    <citation type="submission" date="2021-05" db="EMBL/GenBank/DDBJ databases">
        <authorList>
            <person name="Alioto T."/>
            <person name="Alioto T."/>
            <person name="Gomez Garrido J."/>
        </authorList>
    </citation>
    <scope>NUCLEOTIDE SEQUENCE</scope>
</reference>
<sequence length="101" mass="11183">MGNCLPRRAKPPSLSMLLLLFGMYPLGNRSNPCPVISLPSLNSVSRPMTHGLFLYRVIVAGAYTSVIQQAVCPWWPVQIRRMAFTSESYGAWRGVTTLPTS</sequence>